<feature type="transmembrane region" description="Helical" evidence="1">
    <location>
        <begin position="23"/>
        <end position="46"/>
    </location>
</feature>
<feature type="transmembrane region" description="Helical" evidence="1">
    <location>
        <begin position="52"/>
        <end position="70"/>
    </location>
</feature>
<comment type="caution">
    <text evidence="2">The sequence shown here is derived from an EMBL/GenBank/DDBJ whole genome shotgun (WGS) entry which is preliminary data.</text>
</comment>
<sequence>MSADAGDKSGETPANTIRETIKWVIAAFAAPLAIMVGTSPLANFGALEGNRLAVAILCGGVGVGMILWAIKEASDVLLLDTYYLSQVRSEQSEYVDAHADDLLPFGYHSLEEFLFERKQRRGELADTEDEKEKEKLRAQLDKMQTFVMRIITVSHYERMREDFKHRRARLLTAAVIGTVAFGGFAWATGAPVKTDAKPPVSVYCGAR</sequence>
<gene>
    <name evidence="2" type="ORF">GCM10008942_00780</name>
</gene>
<evidence type="ECO:0000256" key="1">
    <source>
        <dbReference type="SAM" id="Phobius"/>
    </source>
</evidence>
<protein>
    <recommendedName>
        <fullName evidence="4">SMODS and SLOG-associating 2TM effector domain-containing protein</fullName>
    </recommendedName>
</protein>
<reference evidence="2 3" key="1">
    <citation type="journal article" date="2019" name="Int. J. Syst. Evol. Microbiol.">
        <title>The Global Catalogue of Microorganisms (GCM) 10K type strain sequencing project: providing services to taxonomists for standard genome sequencing and annotation.</title>
        <authorList>
            <consortium name="The Broad Institute Genomics Platform"/>
            <consortium name="The Broad Institute Genome Sequencing Center for Infectious Disease"/>
            <person name="Wu L."/>
            <person name="Ma J."/>
        </authorList>
    </citation>
    <scope>NUCLEOTIDE SEQUENCE [LARGE SCALE GENOMIC DNA]</scope>
    <source>
        <strain evidence="2 3">JCM 15089</strain>
    </source>
</reference>
<organism evidence="2 3">
    <name type="scientific">Rhizomicrobium electricum</name>
    <dbReference type="NCBI Taxonomy" id="480070"/>
    <lineage>
        <taxon>Bacteria</taxon>
        <taxon>Pseudomonadati</taxon>
        <taxon>Pseudomonadota</taxon>
        <taxon>Alphaproteobacteria</taxon>
        <taxon>Micropepsales</taxon>
        <taxon>Micropepsaceae</taxon>
        <taxon>Rhizomicrobium</taxon>
    </lineage>
</organism>
<keyword evidence="1" id="KW-1133">Transmembrane helix</keyword>
<accession>A0ABN1E0B5</accession>
<keyword evidence="1" id="KW-0812">Transmembrane</keyword>
<proteinExistence type="predicted"/>
<evidence type="ECO:0000313" key="3">
    <source>
        <dbReference type="Proteomes" id="UP001499951"/>
    </source>
</evidence>
<dbReference type="EMBL" id="BAAADD010000001">
    <property type="protein sequence ID" value="GAA0556149.1"/>
    <property type="molecule type" value="Genomic_DNA"/>
</dbReference>
<dbReference type="Proteomes" id="UP001499951">
    <property type="component" value="Unassembled WGS sequence"/>
</dbReference>
<evidence type="ECO:0008006" key="4">
    <source>
        <dbReference type="Google" id="ProtNLM"/>
    </source>
</evidence>
<evidence type="ECO:0000313" key="2">
    <source>
        <dbReference type="EMBL" id="GAA0556149.1"/>
    </source>
</evidence>
<keyword evidence="3" id="KW-1185">Reference proteome</keyword>
<dbReference type="RefSeq" id="WP_166930321.1">
    <property type="nucleotide sequence ID" value="NZ_BAAADD010000001.1"/>
</dbReference>
<feature type="transmembrane region" description="Helical" evidence="1">
    <location>
        <begin position="168"/>
        <end position="187"/>
    </location>
</feature>
<name>A0ABN1E0B5_9PROT</name>
<keyword evidence="1" id="KW-0472">Membrane</keyword>